<dbReference type="Pfam" id="PF13787">
    <property type="entry name" value="HXXEE"/>
    <property type="match status" value="1"/>
</dbReference>
<keyword evidence="1" id="KW-0472">Membrane</keyword>
<dbReference type="Proteomes" id="UP001519064">
    <property type="component" value="Unassembled WGS sequence"/>
</dbReference>
<keyword evidence="3" id="KW-1185">Reference proteome</keyword>
<dbReference type="InterPro" id="IPR025671">
    <property type="entry name" value="HXXEE"/>
</dbReference>
<organism evidence="2 3">
    <name type="scientific">Streptomyces oryzae</name>
    <dbReference type="NCBI Taxonomy" id="1434886"/>
    <lineage>
        <taxon>Bacteria</taxon>
        <taxon>Bacillati</taxon>
        <taxon>Actinomycetota</taxon>
        <taxon>Actinomycetes</taxon>
        <taxon>Kitasatosporales</taxon>
        <taxon>Streptomycetaceae</taxon>
        <taxon>Streptomyces</taxon>
    </lineage>
</organism>
<keyword evidence="1" id="KW-0812">Transmembrane</keyword>
<evidence type="ECO:0000313" key="2">
    <source>
        <dbReference type="EMBL" id="MBO8190565.1"/>
    </source>
</evidence>
<accession>A0ABS3X5A5</accession>
<keyword evidence="1" id="KW-1133">Transmembrane helix</keyword>
<name>A0ABS3X5A5_9ACTN</name>
<proteinExistence type="predicted"/>
<dbReference type="RefSeq" id="WP_209237680.1">
    <property type="nucleotide sequence ID" value="NZ_JADKMA010000007.1"/>
</dbReference>
<reference evidence="2 3" key="1">
    <citation type="submission" date="2020-11" db="EMBL/GenBank/DDBJ databases">
        <title>Streptomyces spirodelae sp. nov., isolated from duckweed.</title>
        <authorList>
            <person name="Saimee Y."/>
            <person name="Duangmal K."/>
        </authorList>
    </citation>
    <scope>NUCLEOTIDE SEQUENCE [LARGE SCALE GENOMIC DNA]</scope>
    <source>
        <strain evidence="2 3">S16-07</strain>
    </source>
</reference>
<comment type="caution">
    <text evidence="2">The sequence shown here is derived from an EMBL/GenBank/DDBJ whole genome shotgun (WGS) entry which is preliminary data.</text>
</comment>
<dbReference type="EMBL" id="JADKMA010000007">
    <property type="protein sequence ID" value="MBO8190565.1"/>
    <property type="molecule type" value="Genomic_DNA"/>
</dbReference>
<feature type="transmembrane region" description="Helical" evidence="1">
    <location>
        <begin position="21"/>
        <end position="39"/>
    </location>
</feature>
<evidence type="ECO:0000313" key="3">
    <source>
        <dbReference type="Proteomes" id="UP001519064"/>
    </source>
</evidence>
<gene>
    <name evidence="2" type="ORF">ITI46_02390</name>
</gene>
<protein>
    <submittedName>
        <fullName evidence="2">HXXEE domain-containing protein</fullName>
    </submittedName>
</protein>
<feature type="transmembrane region" description="Helical" evidence="1">
    <location>
        <begin position="170"/>
        <end position="192"/>
    </location>
</feature>
<evidence type="ECO:0000256" key="1">
    <source>
        <dbReference type="SAM" id="Phobius"/>
    </source>
</evidence>
<feature type="transmembrane region" description="Helical" evidence="1">
    <location>
        <begin position="81"/>
        <end position="101"/>
    </location>
</feature>
<sequence length="203" mass="21615">MNTDRTKAARTRSARAAAEPTGDAVGVGVTLGLFAAWAVHDAEEVAMVPRWTRTRIPEMRERMPDVPEAVWERLESLDGRHFATAVGMMAAIVGAAAVDGYRTGGRSAFYQHALTGFGLHGFIHLAQAAVTRGYTPGSATSPLLVIPFTAWARRRLRAAGLLHPTRPRDLALGLGAAAAATAASHFVAGRLLRAKGGRKPQRT</sequence>
<feature type="transmembrane region" description="Helical" evidence="1">
    <location>
        <begin position="113"/>
        <end position="134"/>
    </location>
</feature>